<dbReference type="RefSeq" id="XP_021337825.1">
    <property type="nucleotide sequence ID" value="XM_021482629.1"/>
</dbReference>
<dbReference type="OrthoDB" id="1914176at2759"/>
<organism evidence="7 8">
    <name type="scientific">Babesia microti (strain RI)</name>
    <dbReference type="NCBI Taxonomy" id="1133968"/>
    <lineage>
        <taxon>Eukaryota</taxon>
        <taxon>Sar</taxon>
        <taxon>Alveolata</taxon>
        <taxon>Apicomplexa</taxon>
        <taxon>Aconoidasida</taxon>
        <taxon>Piroplasmida</taxon>
        <taxon>Babesiidae</taxon>
        <taxon>Babesia</taxon>
    </lineage>
</organism>
<dbReference type="PROSITE" id="PS50882">
    <property type="entry name" value="YTH"/>
    <property type="match status" value="1"/>
</dbReference>
<dbReference type="Pfam" id="PF04146">
    <property type="entry name" value="YTH"/>
    <property type="match status" value="1"/>
</dbReference>
<evidence type="ECO:0000256" key="1">
    <source>
        <dbReference type="ARBA" id="ARBA00022723"/>
    </source>
</evidence>
<keyword evidence="1 4" id="KW-0479">Metal-binding</keyword>
<dbReference type="AlphaFoldDB" id="A0A1N6LY13"/>
<dbReference type="GO" id="GO:0000398">
    <property type="term" value="P:mRNA splicing, via spliceosome"/>
    <property type="evidence" value="ECO:0007669"/>
    <property type="project" value="TreeGrafter"/>
</dbReference>
<dbReference type="GO" id="GO:0048024">
    <property type="term" value="P:regulation of mRNA splicing, via spliceosome"/>
    <property type="evidence" value="ECO:0007669"/>
    <property type="project" value="TreeGrafter"/>
</dbReference>
<dbReference type="GO" id="GO:0005654">
    <property type="term" value="C:nucleoplasm"/>
    <property type="evidence" value="ECO:0007669"/>
    <property type="project" value="TreeGrafter"/>
</dbReference>
<dbReference type="GO" id="GO:0003729">
    <property type="term" value="F:mRNA binding"/>
    <property type="evidence" value="ECO:0007669"/>
    <property type="project" value="TreeGrafter"/>
</dbReference>
<evidence type="ECO:0000256" key="3">
    <source>
        <dbReference type="ARBA" id="ARBA00022833"/>
    </source>
</evidence>
<dbReference type="PROSITE" id="PS50103">
    <property type="entry name" value="ZF_C3H1"/>
    <property type="match status" value="1"/>
</dbReference>
<keyword evidence="2 4" id="KW-0863">Zinc-finger</keyword>
<reference evidence="7 8" key="2">
    <citation type="journal article" date="2013" name="PLoS ONE">
        <title>Whole genome mapping and re-organization of the nuclear and mitochondrial genomes of Babesia microti isolates.</title>
        <authorList>
            <person name="Cornillot E."/>
            <person name="Dassouli A."/>
            <person name="Garg A."/>
            <person name="Pachikara N."/>
            <person name="Randazzo S."/>
            <person name="Depoix D."/>
            <person name="Carcy B."/>
            <person name="Delbecq S."/>
            <person name="Frutos R."/>
            <person name="Silva J.C."/>
            <person name="Sutton R."/>
            <person name="Krause P.J."/>
            <person name="Mamoun C.B."/>
        </authorList>
    </citation>
    <scope>NUCLEOTIDE SEQUENCE [LARGE SCALE GENOMIC DNA]</scope>
    <source>
        <strain evidence="7 8">RI</strain>
    </source>
</reference>
<dbReference type="InterPro" id="IPR045168">
    <property type="entry name" value="YTH_prot"/>
</dbReference>
<proteinExistence type="predicted"/>
<dbReference type="Proteomes" id="UP000002899">
    <property type="component" value="Chromosome IV"/>
</dbReference>
<evidence type="ECO:0000313" key="8">
    <source>
        <dbReference type="Proteomes" id="UP000002899"/>
    </source>
</evidence>
<dbReference type="Gene3D" id="3.10.590.10">
    <property type="entry name" value="ph1033 like domains"/>
    <property type="match status" value="1"/>
</dbReference>
<dbReference type="PANTHER" id="PTHR12357:SF3">
    <property type="entry name" value="YTH DOMAIN-CONTAINING PROTEIN 1"/>
    <property type="match status" value="1"/>
</dbReference>
<dbReference type="InterPro" id="IPR007275">
    <property type="entry name" value="YTH_domain"/>
</dbReference>
<dbReference type="PANTHER" id="PTHR12357">
    <property type="entry name" value="YTH YT521-B HOMOLOGY DOMAIN-CONTAINING"/>
    <property type="match status" value="1"/>
</dbReference>
<dbReference type="GO" id="GO:0008270">
    <property type="term" value="F:zinc ion binding"/>
    <property type="evidence" value="ECO:0007669"/>
    <property type="project" value="UniProtKB-KW"/>
</dbReference>
<dbReference type="Gene3D" id="4.10.1000.10">
    <property type="entry name" value="Zinc finger, CCCH-type"/>
    <property type="match status" value="1"/>
</dbReference>
<reference evidence="7 8" key="1">
    <citation type="journal article" date="2012" name="Nucleic Acids Res.">
        <title>Sequencing of the smallest Apicomplexan genome from the human pathogen Babesia microti.</title>
        <authorList>
            <person name="Cornillot E."/>
            <person name="Hadj-Kaddour K."/>
            <person name="Dassouli A."/>
            <person name="Noel B."/>
            <person name="Ranwez V."/>
            <person name="Vacherie B."/>
            <person name="Augagneur Y."/>
            <person name="Bres V."/>
            <person name="Duclos A."/>
            <person name="Randazzo S."/>
            <person name="Carcy B."/>
            <person name="Debierre-Grockiego F."/>
            <person name="Delbecq S."/>
            <person name="Moubri-Menage K."/>
            <person name="Shams-Eldin H."/>
            <person name="Usmani-Brown S."/>
            <person name="Bringaud F."/>
            <person name="Wincker P."/>
            <person name="Vivares C.P."/>
            <person name="Schwarz R.T."/>
            <person name="Schetters T.P."/>
            <person name="Krause P.J."/>
            <person name="Gorenflot A."/>
            <person name="Berry V."/>
            <person name="Barbe V."/>
            <person name="Ben Mamoun C."/>
        </authorList>
    </citation>
    <scope>NUCLEOTIDE SEQUENCE [LARGE SCALE GENOMIC DNA]</scope>
    <source>
        <strain evidence="7 8">RI</strain>
    </source>
</reference>
<sequence length="372" mass="42221">MDSIDLESIANNLLGDTNDVMNLDDSSSGYNNKLDRSVLKSMAIAVIKREADKAALLKLKGFERADIERRRGKHSVVCRHWLKNMCMKGEFCDFLHQLVYSRMPPCTIYGKIGYCPDERRGQCTMKHIKDDKVDELSGSDEDTSDVEHKGEQDTSSFAEFHRFVRAVKTSNCDKSGIWGIWNGPNESPSHRIKCFIVKSAQIINIYYSIVYGVWATGPANTKRFADAFAESDHVIIVFSGNESGGIQGYVRVMTPPIENLYKGIWGNISSRLGHNFRVKWVRQCSLDFSKVNNIHNPLNDNLPLKKSRDGTELPLVVCQQVCNAICNAPQIDLLKGTPFEHWDKINHETYFDELLRKNQLFTSVGLPYTPLY</sequence>
<dbReference type="CDD" id="cd21134">
    <property type="entry name" value="YTH"/>
    <property type="match status" value="1"/>
</dbReference>
<feature type="domain" description="C3H1-type" evidence="5">
    <location>
        <begin position="72"/>
        <end position="99"/>
    </location>
</feature>
<dbReference type="KEGG" id="bmic:BmR1_04g07740"/>
<dbReference type="VEuPathDB" id="PiroplasmaDB:BmR1_04g07740"/>
<evidence type="ECO:0000256" key="4">
    <source>
        <dbReference type="PROSITE-ProRule" id="PRU00723"/>
    </source>
</evidence>
<dbReference type="EMBL" id="LN871599">
    <property type="protein sequence ID" value="SIO73763.1"/>
    <property type="molecule type" value="Genomic_DNA"/>
</dbReference>
<keyword evidence="8" id="KW-1185">Reference proteome</keyword>
<evidence type="ECO:0000259" key="6">
    <source>
        <dbReference type="PROSITE" id="PS50882"/>
    </source>
</evidence>
<name>A0A1N6LY13_BABMR</name>
<evidence type="ECO:0000256" key="2">
    <source>
        <dbReference type="ARBA" id="ARBA00022771"/>
    </source>
</evidence>
<accession>A0A1N6LY13</accession>
<keyword evidence="3 4" id="KW-0862">Zinc</keyword>
<dbReference type="SUPFAM" id="SSF90229">
    <property type="entry name" value="CCCH zinc finger"/>
    <property type="match status" value="1"/>
</dbReference>
<feature type="zinc finger region" description="C3H1-type" evidence="4">
    <location>
        <begin position="72"/>
        <end position="99"/>
    </location>
</feature>
<dbReference type="InterPro" id="IPR036855">
    <property type="entry name" value="Znf_CCCH_sf"/>
</dbReference>
<dbReference type="GeneID" id="24426189"/>
<protein>
    <submittedName>
        <fullName evidence="7">YT521-B-like domain</fullName>
    </submittedName>
</protein>
<gene>
    <name evidence="7" type="ORF">BmR1_04g07740</name>
</gene>
<evidence type="ECO:0000259" key="5">
    <source>
        <dbReference type="PROSITE" id="PS50103"/>
    </source>
</evidence>
<evidence type="ECO:0000313" key="7">
    <source>
        <dbReference type="EMBL" id="SIO73763.1"/>
    </source>
</evidence>
<dbReference type="InterPro" id="IPR000571">
    <property type="entry name" value="Znf_CCCH"/>
</dbReference>
<reference evidence="7 8" key="3">
    <citation type="journal article" date="2016" name="Sci. Rep.">
        <title>Genome-wide diversity and gene expression profiling of Babesia microti isolates identify polymorphic genes that mediate host-pathogen interactions.</title>
        <authorList>
            <person name="Silva J.C."/>
            <person name="Cornillot E."/>
            <person name="McCracken C."/>
            <person name="Usmani-Brown S."/>
            <person name="Dwivedi A."/>
            <person name="Ifeonu O.O."/>
            <person name="Crabtree J."/>
            <person name="Gotia H.T."/>
            <person name="Virji A.Z."/>
            <person name="Reynes C."/>
            <person name="Colinge J."/>
            <person name="Kumar V."/>
            <person name="Lawres L."/>
            <person name="Pazzi J.E."/>
            <person name="Pablo J.V."/>
            <person name="Hung C."/>
            <person name="Brancato J."/>
            <person name="Kumari P."/>
            <person name="Orvis J."/>
            <person name="Tretina K."/>
            <person name="Chibucos M."/>
            <person name="Ott S."/>
            <person name="Sadzewicz L."/>
            <person name="Sengamalay N."/>
            <person name="Shetty A.C."/>
            <person name="Su Q."/>
            <person name="Tallon L."/>
            <person name="Fraser C.M."/>
            <person name="Frutos R."/>
            <person name="Molina D.M."/>
            <person name="Krause P.J."/>
            <person name="Ben Mamoun C."/>
        </authorList>
    </citation>
    <scope>NUCLEOTIDE SEQUENCE [LARGE SCALE GENOMIC DNA]</scope>
    <source>
        <strain evidence="7 8">RI</strain>
    </source>
</reference>
<dbReference type="GO" id="GO:1990247">
    <property type="term" value="F:N6-methyladenosine-containing RNA reader activity"/>
    <property type="evidence" value="ECO:0007669"/>
    <property type="project" value="TreeGrafter"/>
</dbReference>
<feature type="domain" description="YTH" evidence="6">
    <location>
        <begin position="192"/>
        <end position="325"/>
    </location>
</feature>